<evidence type="ECO:0000256" key="1">
    <source>
        <dbReference type="SAM" id="Coils"/>
    </source>
</evidence>
<evidence type="ECO:0000313" key="4">
    <source>
        <dbReference type="Proteomes" id="UP001303115"/>
    </source>
</evidence>
<feature type="region of interest" description="Disordered" evidence="2">
    <location>
        <begin position="33"/>
        <end position="73"/>
    </location>
</feature>
<feature type="coiled-coil region" evidence="1">
    <location>
        <begin position="219"/>
        <end position="259"/>
    </location>
</feature>
<keyword evidence="1" id="KW-0175">Coiled coil</keyword>
<reference evidence="4" key="1">
    <citation type="journal article" date="2023" name="Mol. Phylogenet. Evol.">
        <title>Genome-scale phylogeny and comparative genomics of the fungal order Sordariales.</title>
        <authorList>
            <person name="Hensen N."/>
            <person name="Bonometti L."/>
            <person name="Westerberg I."/>
            <person name="Brannstrom I.O."/>
            <person name="Guillou S."/>
            <person name="Cros-Aarteil S."/>
            <person name="Calhoun S."/>
            <person name="Haridas S."/>
            <person name="Kuo A."/>
            <person name="Mondo S."/>
            <person name="Pangilinan J."/>
            <person name="Riley R."/>
            <person name="LaButti K."/>
            <person name="Andreopoulos B."/>
            <person name="Lipzen A."/>
            <person name="Chen C."/>
            <person name="Yan M."/>
            <person name="Daum C."/>
            <person name="Ng V."/>
            <person name="Clum A."/>
            <person name="Steindorff A."/>
            <person name="Ohm R.A."/>
            <person name="Martin F."/>
            <person name="Silar P."/>
            <person name="Natvig D.O."/>
            <person name="Lalanne C."/>
            <person name="Gautier V."/>
            <person name="Ament-Velasquez S.L."/>
            <person name="Kruys A."/>
            <person name="Hutchinson M.I."/>
            <person name="Powell A.J."/>
            <person name="Barry K."/>
            <person name="Miller A.N."/>
            <person name="Grigoriev I.V."/>
            <person name="Debuchy R."/>
            <person name="Gladieux P."/>
            <person name="Hiltunen Thoren M."/>
            <person name="Johannesson H."/>
        </authorList>
    </citation>
    <scope>NUCLEOTIDE SEQUENCE [LARGE SCALE GENOMIC DNA]</scope>
    <source>
        <strain evidence="4">CBS 284.82</strain>
    </source>
</reference>
<gene>
    <name evidence="3" type="ORF">C8A01DRAFT_37726</name>
</gene>
<keyword evidence="4" id="KW-1185">Reference proteome</keyword>
<name>A0AAN6PE30_9PEZI</name>
<feature type="compositionally biased region" description="Low complexity" evidence="2">
    <location>
        <begin position="43"/>
        <end position="59"/>
    </location>
</feature>
<dbReference type="Proteomes" id="UP001303115">
    <property type="component" value="Unassembled WGS sequence"/>
</dbReference>
<accession>A0AAN6PE30</accession>
<dbReference type="EMBL" id="MU854432">
    <property type="protein sequence ID" value="KAK4038338.1"/>
    <property type="molecule type" value="Genomic_DNA"/>
</dbReference>
<protein>
    <submittedName>
        <fullName evidence="3">Uncharacterized protein</fullName>
    </submittedName>
</protein>
<evidence type="ECO:0000313" key="3">
    <source>
        <dbReference type="EMBL" id="KAK4038338.1"/>
    </source>
</evidence>
<proteinExistence type="predicted"/>
<sequence length="270" mass="31027">MFPQVYVGSVLFLSKDISAEIAQLLLDPDGYGSDEEVAHNDRANTASGSGTGGTARSTNQGDHSTSPRNRRGRLQRFNRDLANLLASDFTRDLIIIFETDSTEPSERFQWVPLRNKIDTYSDENFISHKILDKYDVKQGKIREIPEGEQREWELTMLGGYKLKPQREITLEWYRPKDSQKRETTFIIAENNPPFDTLICKKDWDSEIPQCAFPIFGRRKTKYERKAEAEEEQKQEQIARELVRKQLEEVSNMKLDAQRKAAAPGSSHARG</sequence>
<comment type="caution">
    <text evidence="3">The sequence shown here is derived from an EMBL/GenBank/DDBJ whole genome shotgun (WGS) entry which is preliminary data.</text>
</comment>
<organism evidence="3 4">
    <name type="scientific">Parachaetomium inaequale</name>
    <dbReference type="NCBI Taxonomy" id="2588326"/>
    <lineage>
        <taxon>Eukaryota</taxon>
        <taxon>Fungi</taxon>
        <taxon>Dikarya</taxon>
        <taxon>Ascomycota</taxon>
        <taxon>Pezizomycotina</taxon>
        <taxon>Sordariomycetes</taxon>
        <taxon>Sordariomycetidae</taxon>
        <taxon>Sordariales</taxon>
        <taxon>Chaetomiaceae</taxon>
        <taxon>Parachaetomium</taxon>
    </lineage>
</organism>
<dbReference type="AlphaFoldDB" id="A0AAN6PE30"/>
<evidence type="ECO:0000256" key="2">
    <source>
        <dbReference type="SAM" id="MobiDB-lite"/>
    </source>
</evidence>